<dbReference type="AlphaFoldDB" id="A0A0Q3Q127"/>
<feature type="compositionally biased region" description="Basic and acidic residues" evidence="1">
    <location>
        <begin position="52"/>
        <end position="91"/>
    </location>
</feature>
<sequence>MAFFRYGFTFLAGTGFGAAMSSLRQDGCLRHRHCCHGRGGGRLDREEPETWATEKDQEKYARTQDMKRGIKCPKEGNKEKRAAASKGVESD</sequence>
<dbReference type="Gramene" id="KQJ95345">
    <property type="protein sequence ID" value="KQJ95345"/>
    <property type="gene ID" value="BRADI_3g16655v3"/>
</dbReference>
<reference evidence="3" key="3">
    <citation type="submission" date="2018-08" db="UniProtKB">
        <authorList>
            <consortium name="EnsemblPlants"/>
        </authorList>
    </citation>
    <scope>IDENTIFICATION</scope>
    <source>
        <strain evidence="3">cv. Bd21</strain>
    </source>
</reference>
<evidence type="ECO:0000313" key="3">
    <source>
        <dbReference type="EnsemblPlants" id="KQJ95345"/>
    </source>
</evidence>
<proteinExistence type="predicted"/>
<evidence type="ECO:0000256" key="1">
    <source>
        <dbReference type="SAM" id="MobiDB-lite"/>
    </source>
</evidence>
<evidence type="ECO:0000313" key="4">
    <source>
        <dbReference type="Proteomes" id="UP000008810"/>
    </source>
</evidence>
<dbReference type="EMBL" id="CM000882">
    <property type="protein sequence ID" value="KQJ95345.1"/>
    <property type="molecule type" value="Genomic_DNA"/>
</dbReference>
<feature type="region of interest" description="Disordered" evidence="1">
    <location>
        <begin position="39"/>
        <end position="91"/>
    </location>
</feature>
<dbReference type="EnsemblPlants" id="KQJ95345">
    <property type="protein sequence ID" value="KQJ95345"/>
    <property type="gene ID" value="BRADI_3g16655v3"/>
</dbReference>
<gene>
    <name evidence="2" type="ORF">BRADI_3g16655v3</name>
</gene>
<reference evidence="2 3" key="1">
    <citation type="journal article" date="2010" name="Nature">
        <title>Genome sequencing and analysis of the model grass Brachypodium distachyon.</title>
        <authorList>
            <consortium name="International Brachypodium Initiative"/>
        </authorList>
    </citation>
    <scope>NUCLEOTIDE SEQUENCE [LARGE SCALE GENOMIC DNA]</scope>
    <source>
        <strain evidence="2 3">Bd21</strain>
    </source>
</reference>
<accession>A0A0Q3Q127</accession>
<keyword evidence="4" id="KW-1185">Reference proteome</keyword>
<evidence type="ECO:0000313" key="2">
    <source>
        <dbReference type="EMBL" id="KQJ95345.1"/>
    </source>
</evidence>
<name>A0A0Q3Q127_BRADI</name>
<dbReference type="InParanoid" id="A0A0Q3Q127"/>
<protein>
    <submittedName>
        <fullName evidence="2 3">Uncharacterized protein</fullName>
    </submittedName>
</protein>
<dbReference type="Proteomes" id="UP000008810">
    <property type="component" value="Chromosome 3"/>
</dbReference>
<organism evidence="2">
    <name type="scientific">Brachypodium distachyon</name>
    <name type="common">Purple false brome</name>
    <name type="synonym">Trachynia distachya</name>
    <dbReference type="NCBI Taxonomy" id="15368"/>
    <lineage>
        <taxon>Eukaryota</taxon>
        <taxon>Viridiplantae</taxon>
        <taxon>Streptophyta</taxon>
        <taxon>Embryophyta</taxon>
        <taxon>Tracheophyta</taxon>
        <taxon>Spermatophyta</taxon>
        <taxon>Magnoliopsida</taxon>
        <taxon>Liliopsida</taxon>
        <taxon>Poales</taxon>
        <taxon>Poaceae</taxon>
        <taxon>BOP clade</taxon>
        <taxon>Pooideae</taxon>
        <taxon>Stipodae</taxon>
        <taxon>Brachypodieae</taxon>
        <taxon>Brachypodium</taxon>
    </lineage>
</organism>
<reference evidence="2" key="2">
    <citation type="submission" date="2017-06" db="EMBL/GenBank/DDBJ databases">
        <title>WGS assembly of Brachypodium distachyon.</title>
        <authorList>
            <consortium name="The International Brachypodium Initiative"/>
            <person name="Lucas S."/>
            <person name="Harmon-Smith M."/>
            <person name="Lail K."/>
            <person name="Tice H."/>
            <person name="Grimwood J."/>
            <person name="Bruce D."/>
            <person name="Barry K."/>
            <person name="Shu S."/>
            <person name="Lindquist E."/>
            <person name="Wang M."/>
            <person name="Pitluck S."/>
            <person name="Vogel J.P."/>
            <person name="Garvin D.F."/>
            <person name="Mockler T.C."/>
            <person name="Schmutz J."/>
            <person name="Rokhsar D."/>
            <person name="Bevan M.W."/>
        </authorList>
    </citation>
    <scope>NUCLEOTIDE SEQUENCE</scope>
    <source>
        <strain evidence="2">Bd21</strain>
    </source>
</reference>